<dbReference type="EMBL" id="LCQO01000035">
    <property type="protein sequence ID" value="KKW17565.1"/>
    <property type="molecule type" value="Genomic_DNA"/>
</dbReference>
<dbReference type="Proteomes" id="UP000034057">
    <property type="component" value="Unassembled WGS sequence"/>
</dbReference>
<sequence length="94" mass="10580">QEFDFDTVPSKIFVDSVSIRIINGVLHLAIRSGQSVSCYLLPLPLAKIVGKAIGKQVEEIEQKNNITFDDRLPNEPMLSPWTSQNPNDDSRQKK</sequence>
<gene>
    <name evidence="2" type="ORF">UY59_C0035G0015</name>
</gene>
<reference evidence="2 3" key="1">
    <citation type="journal article" date="2015" name="Nature">
        <title>rRNA introns, odd ribosomes, and small enigmatic genomes across a large radiation of phyla.</title>
        <authorList>
            <person name="Brown C.T."/>
            <person name="Hug L.A."/>
            <person name="Thomas B.C."/>
            <person name="Sharon I."/>
            <person name="Castelle C.J."/>
            <person name="Singh A."/>
            <person name="Wilkins M.J."/>
            <person name="Williams K.H."/>
            <person name="Banfield J.F."/>
        </authorList>
    </citation>
    <scope>NUCLEOTIDE SEQUENCE [LARGE SCALE GENOMIC DNA]</scope>
</reference>
<evidence type="ECO:0000313" key="3">
    <source>
        <dbReference type="Proteomes" id="UP000034057"/>
    </source>
</evidence>
<evidence type="ECO:0000256" key="1">
    <source>
        <dbReference type="SAM" id="MobiDB-lite"/>
    </source>
</evidence>
<accession>A0A0G1WG07</accession>
<evidence type="ECO:0000313" key="2">
    <source>
        <dbReference type="EMBL" id="KKW17565.1"/>
    </source>
</evidence>
<protein>
    <submittedName>
        <fullName evidence="2">Uncharacterized protein</fullName>
    </submittedName>
</protein>
<dbReference type="AlphaFoldDB" id="A0A0G1WG07"/>
<comment type="caution">
    <text evidence="2">The sequence shown here is derived from an EMBL/GenBank/DDBJ whole genome shotgun (WGS) entry which is preliminary data.</text>
</comment>
<proteinExistence type="predicted"/>
<name>A0A0G1WG07_9BACT</name>
<organism evidence="2 3">
    <name type="scientific">Candidatus Kaiserbacteria bacterium GW2011_GWA1_50_28</name>
    <dbReference type="NCBI Taxonomy" id="1618668"/>
    <lineage>
        <taxon>Bacteria</taxon>
        <taxon>Candidatus Kaiseribacteriota</taxon>
    </lineage>
</organism>
<feature type="non-terminal residue" evidence="2">
    <location>
        <position position="1"/>
    </location>
</feature>
<feature type="region of interest" description="Disordered" evidence="1">
    <location>
        <begin position="66"/>
        <end position="94"/>
    </location>
</feature>